<dbReference type="Gene3D" id="3.60.15.10">
    <property type="entry name" value="Ribonuclease Z/Hydroxyacylglutathione hydrolase-like"/>
    <property type="match status" value="1"/>
</dbReference>
<dbReference type="FunFam" id="3.40.50.12650:FF:000007">
    <property type="entry name" value="DNA cross-link repair 1A protein, variant"/>
    <property type="match status" value="1"/>
</dbReference>
<comment type="subcellular location">
    <subcellularLocation>
        <location evidence="1">Nucleus</location>
    </subcellularLocation>
</comment>
<evidence type="ECO:0000256" key="1">
    <source>
        <dbReference type="ARBA" id="ARBA00004123"/>
    </source>
</evidence>
<dbReference type="GO" id="GO:0035312">
    <property type="term" value="F:5'-3' DNA exonuclease activity"/>
    <property type="evidence" value="ECO:0007669"/>
    <property type="project" value="TreeGrafter"/>
</dbReference>
<feature type="compositionally biased region" description="Polar residues" evidence="6">
    <location>
        <begin position="378"/>
        <end position="395"/>
    </location>
</feature>
<evidence type="ECO:0000256" key="4">
    <source>
        <dbReference type="ARBA" id="ARBA00023204"/>
    </source>
</evidence>
<feature type="region of interest" description="Disordered" evidence="6">
    <location>
        <begin position="378"/>
        <end position="410"/>
    </location>
</feature>
<feature type="domain" description="DNA repair metallo-beta-lactamase" evidence="7">
    <location>
        <begin position="745"/>
        <end position="874"/>
    </location>
</feature>
<dbReference type="Proteomes" id="UP000800097">
    <property type="component" value="Unassembled WGS sequence"/>
</dbReference>
<evidence type="ECO:0000256" key="6">
    <source>
        <dbReference type="SAM" id="MobiDB-lite"/>
    </source>
</evidence>
<dbReference type="GeneID" id="54551124"/>
<evidence type="ECO:0000259" key="7">
    <source>
        <dbReference type="Pfam" id="PF07522"/>
    </source>
</evidence>
<dbReference type="GO" id="GO:0005634">
    <property type="term" value="C:nucleus"/>
    <property type="evidence" value="ECO:0007669"/>
    <property type="project" value="UniProtKB-SubCell"/>
</dbReference>
<evidence type="ECO:0000256" key="3">
    <source>
        <dbReference type="ARBA" id="ARBA00022763"/>
    </source>
</evidence>
<dbReference type="InterPro" id="IPR036866">
    <property type="entry name" value="RibonucZ/Hydroxyglut_hydro"/>
</dbReference>
<dbReference type="RefSeq" id="XP_033655762.1">
    <property type="nucleotide sequence ID" value="XM_033797949.1"/>
</dbReference>
<dbReference type="FunFam" id="3.60.15.10:FF:000038">
    <property type="entry name" value="DNA cross-link repair protein pso2/snm1"/>
    <property type="match status" value="1"/>
</dbReference>
<feature type="compositionally biased region" description="Low complexity" evidence="6">
    <location>
        <begin position="56"/>
        <end position="66"/>
    </location>
</feature>
<dbReference type="PANTHER" id="PTHR23240">
    <property type="entry name" value="DNA CROSS-LINK REPAIR PROTEIN PSO2/SNM1-RELATED"/>
    <property type="match status" value="1"/>
</dbReference>
<feature type="compositionally biased region" description="Polar residues" evidence="6">
    <location>
        <begin position="30"/>
        <end position="48"/>
    </location>
</feature>
<dbReference type="GO" id="GO:0003684">
    <property type="term" value="F:damaged DNA binding"/>
    <property type="evidence" value="ECO:0007669"/>
    <property type="project" value="TreeGrafter"/>
</dbReference>
<keyword evidence="3" id="KW-0227">DNA damage</keyword>
<evidence type="ECO:0000313" key="8">
    <source>
        <dbReference type="EMBL" id="KAF2278223.1"/>
    </source>
</evidence>
<proteinExistence type="inferred from homology"/>
<keyword evidence="9" id="KW-1185">Reference proteome</keyword>
<dbReference type="GO" id="GO:0036297">
    <property type="term" value="P:interstrand cross-link repair"/>
    <property type="evidence" value="ECO:0007669"/>
    <property type="project" value="TreeGrafter"/>
</dbReference>
<dbReference type="CDD" id="cd16273">
    <property type="entry name" value="SNM1A-1C-like_MBL-fold"/>
    <property type="match status" value="1"/>
</dbReference>
<evidence type="ECO:0000313" key="9">
    <source>
        <dbReference type="Proteomes" id="UP000800097"/>
    </source>
</evidence>
<dbReference type="OrthoDB" id="262529at2759"/>
<feature type="region of interest" description="Disordered" evidence="6">
    <location>
        <begin position="162"/>
        <end position="292"/>
    </location>
</feature>
<dbReference type="PANTHER" id="PTHR23240:SF6">
    <property type="entry name" value="DNA CROSS-LINK REPAIR 1A PROTEIN"/>
    <property type="match status" value="1"/>
</dbReference>
<dbReference type="Pfam" id="PF07522">
    <property type="entry name" value="DRMBL"/>
    <property type="match status" value="1"/>
</dbReference>
<evidence type="ECO:0000256" key="2">
    <source>
        <dbReference type="ARBA" id="ARBA00010304"/>
    </source>
</evidence>
<keyword evidence="4" id="KW-0234">DNA repair</keyword>
<protein>
    <submittedName>
        <fullName evidence="8">DNA cross-link repair protein pso2/snm1</fullName>
    </submittedName>
</protein>
<dbReference type="AlphaFoldDB" id="A0A6A6JQ16"/>
<dbReference type="Gene3D" id="3.40.50.12650">
    <property type="match status" value="1"/>
</dbReference>
<organism evidence="8 9">
    <name type="scientific">Westerdykella ornata</name>
    <dbReference type="NCBI Taxonomy" id="318751"/>
    <lineage>
        <taxon>Eukaryota</taxon>
        <taxon>Fungi</taxon>
        <taxon>Dikarya</taxon>
        <taxon>Ascomycota</taxon>
        <taxon>Pezizomycotina</taxon>
        <taxon>Dothideomycetes</taxon>
        <taxon>Pleosporomycetidae</taxon>
        <taxon>Pleosporales</taxon>
        <taxon>Sporormiaceae</taxon>
        <taxon>Westerdykella</taxon>
    </lineage>
</organism>
<keyword evidence="5" id="KW-0539">Nucleus</keyword>
<feature type="compositionally biased region" description="Acidic residues" evidence="6">
    <location>
        <begin position="269"/>
        <end position="292"/>
    </location>
</feature>
<dbReference type="EMBL" id="ML986488">
    <property type="protein sequence ID" value="KAF2278223.1"/>
    <property type="molecule type" value="Genomic_DNA"/>
</dbReference>
<dbReference type="SUPFAM" id="SSF56281">
    <property type="entry name" value="Metallo-hydrolase/oxidoreductase"/>
    <property type="match status" value="1"/>
</dbReference>
<gene>
    <name evidence="8" type="ORF">EI97DRAFT_431490</name>
</gene>
<evidence type="ECO:0000256" key="5">
    <source>
        <dbReference type="ARBA" id="ARBA00023242"/>
    </source>
</evidence>
<sequence length="907" mass="101506">MFRNPRENRTLPPTSQLPPSVGRPPSPPRFNSTINIATAMPAQNSRTMATPKPRRTSSQARQTQTTLVPSSWGKKSVNGGTKAKPKAAPNGNIMAFFKKAEEQNNRIFLQERGTNAGLAEPDAEEPDIGWADSLDVIEADGVGAGSDDRRYNEYGGSFKRRRVTEEALPEECSPPPPQESYRPGSTTPAIHLKEVKKTGPFIDDSDSETEDVVSNTERGIERCQPPSVRSRNSNLSPLKSTMANSTETTVREPPRSFHAPPSLKTEDTSVPEEENNLDDYEGVDDDDFQEGEENEERHWMEEQRRLEMAEEGVPEEFMDLEVPFMFPGTENGNELATELPTEEVPSCPICNAPLDALGEQQRLVHVNACLDGNSIAASDSTNSAEATSKPWSNGRNIFRPTPRPAREGQANPFQLGEFNEADKSAFSKLMANNAEDSAWATAAVAERTARGKPSYQRTCPFYKILPGFYICVDAFRYGAVKGQNAYFLSHFHSDHYIGLTSSWSHGPIYCSKVTGNLVRQQLRVDPKWVVDLEFEQKTEVPNTEGVFVTMIPANHCPGSSLFLFEKEVGKVQNPRLQRVLHCGDFRACKAHVEHPLLRPDVLDTVSGKTRQQKLDVCYLDTTYLNPKYAFPPQEQVIQACADMCVSLNTATADENDGWEKMKRERAGQGMVNFIQREREQLAGADPDAMAINGQDGPKDSGRLLVIVGTYSIGKERMCVGIAKALKSKIYAPPNKQKICLALEDPELNALLTTDPRDAQVHMTPLFEIRAETLDDYLRDYRDHFSRAVGFRPSGWNYRPPNSRFTENPSVQTVLHSKNWKTQFTMRDLTPQRGSTSRASCFGVPYSEHSSFRELTMFCCALRIDKIIPTVNVGNAKARERMKAWCDKWALEKKKNGLFRLWEDGSSW</sequence>
<feature type="compositionally biased region" description="Polar residues" evidence="6">
    <location>
        <begin position="227"/>
        <end position="248"/>
    </location>
</feature>
<name>A0A6A6JQ16_WESOR</name>
<accession>A0A6A6JQ16</accession>
<comment type="similarity">
    <text evidence="2">Belongs to the DNA repair metallo-beta-lactamase (DRMBL) family.</text>
</comment>
<dbReference type="GO" id="GO:0006303">
    <property type="term" value="P:double-strand break repair via nonhomologous end joining"/>
    <property type="evidence" value="ECO:0007669"/>
    <property type="project" value="TreeGrafter"/>
</dbReference>
<reference evidence="8" key="1">
    <citation type="journal article" date="2020" name="Stud. Mycol.">
        <title>101 Dothideomycetes genomes: a test case for predicting lifestyles and emergence of pathogens.</title>
        <authorList>
            <person name="Haridas S."/>
            <person name="Albert R."/>
            <person name="Binder M."/>
            <person name="Bloem J."/>
            <person name="Labutti K."/>
            <person name="Salamov A."/>
            <person name="Andreopoulos B."/>
            <person name="Baker S."/>
            <person name="Barry K."/>
            <person name="Bills G."/>
            <person name="Bluhm B."/>
            <person name="Cannon C."/>
            <person name="Castanera R."/>
            <person name="Culley D."/>
            <person name="Daum C."/>
            <person name="Ezra D."/>
            <person name="Gonzalez J."/>
            <person name="Henrissat B."/>
            <person name="Kuo A."/>
            <person name="Liang C."/>
            <person name="Lipzen A."/>
            <person name="Lutzoni F."/>
            <person name="Magnuson J."/>
            <person name="Mondo S."/>
            <person name="Nolan M."/>
            <person name="Ohm R."/>
            <person name="Pangilinan J."/>
            <person name="Park H.-J."/>
            <person name="Ramirez L."/>
            <person name="Alfaro M."/>
            <person name="Sun H."/>
            <person name="Tritt A."/>
            <person name="Yoshinaga Y."/>
            <person name="Zwiers L.-H."/>
            <person name="Turgeon B."/>
            <person name="Goodwin S."/>
            <person name="Spatafora J."/>
            <person name="Crous P."/>
            <person name="Grigoriev I."/>
        </authorList>
    </citation>
    <scope>NUCLEOTIDE SEQUENCE</scope>
    <source>
        <strain evidence="8">CBS 379.55</strain>
    </source>
</reference>
<feature type="region of interest" description="Disordered" evidence="6">
    <location>
        <begin position="1"/>
        <end position="90"/>
    </location>
</feature>
<dbReference type="InterPro" id="IPR011084">
    <property type="entry name" value="DRMBL"/>
</dbReference>